<comment type="similarity">
    <text evidence="2 9">Belongs to the alpha-carbonic anhydrase family.</text>
</comment>
<dbReference type="SUPFAM" id="SSF51069">
    <property type="entry name" value="Carbonic anhydrase"/>
    <property type="match status" value="1"/>
</dbReference>
<dbReference type="CDD" id="cd00326">
    <property type="entry name" value="alpha_CA"/>
    <property type="match status" value="1"/>
</dbReference>
<evidence type="ECO:0000259" key="10">
    <source>
        <dbReference type="PROSITE" id="PS51144"/>
    </source>
</evidence>
<gene>
    <name evidence="11" type="ORF">APZ42_022276</name>
</gene>
<protein>
    <recommendedName>
        <fullName evidence="3 9">Carbonic anhydrase</fullName>
        <ecNumber evidence="3 9">4.2.1.1</ecNumber>
    </recommendedName>
</protein>
<organism evidence="11 12">
    <name type="scientific">Daphnia magna</name>
    <dbReference type="NCBI Taxonomy" id="35525"/>
    <lineage>
        <taxon>Eukaryota</taxon>
        <taxon>Metazoa</taxon>
        <taxon>Ecdysozoa</taxon>
        <taxon>Arthropoda</taxon>
        <taxon>Crustacea</taxon>
        <taxon>Branchiopoda</taxon>
        <taxon>Diplostraca</taxon>
        <taxon>Cladocera</taxon>
        <taxon>Anomopoda</taxon>
        <taxon>Daphniidae</taxon>
        <taxon>Daphnia</taxon>
    </lineage>
</organism>
<evidence type="ECO:0000313" key="11">
    <source>
        <dbReference type="EMBL" id="KZS12237.1"/>
    </source>
</evidence>
<dbReference type="Proteomes" id="UP000076858">
    <property type="component" value="Unassembled WGS sequence"/>
</dbReference>
<dbReference type="PROSITE" id="PS51144">
    <property type="entry name" value="ALPHA_CA_2"/>
    <property type="match status" value="1"/>
</dbReference>
<evidence type="ECO:0000256" key="8">
    <source>
        <dbReference type="ARBA" id="ARBA00048348"/>
    </source>
</evidence>
<evidence type="ECO:0000256" key="2">
    <source>
        <dbReference type="ARBA" id="ARBA00010718"/>
    </source>
</evidence>
<dbReference type="InterPro" id="IPR023561">
    <property type="entry name" value="Carbonic_anhydrase_a-class"/>
</dbReference>
<comment type="caution">
    <text evidence="11">The sequence shown here is derived from an EMBL/GenBank/DDBJ whole genome shotgun (WGS) entry which is preliminary data.</text>
</comment>
<evidence type="ECO:0000256" key="7">
    <source>
        <dbReference type="ARBA" id="ARBA00023239"/>
    </source>
</evidence>
<name>A0A164VED2_9CRUS</name>
<dbReference type="OrthoDB" id="429145at2759"/>
<comment type="catalytic activity">
    <reaction evidence="8 9">
        <text>hydrogencarbonate + H(+) = CO2 + H2O</text>
        <dbReference type="Rhea" id="RHEA:10748"/>
        <dbReference type="ChEBI" id="CHEBI:15377"/>
        <dbReference type="ChEBI" id="CHEBI:15378"/>
        <dbReference type="ChEBI" id="CHEBI:16526"/>
        <dbReference type="ChEBI" id="CHEBI:17544"/>
        <dbReference type="EC" id="4.2.1.1"/>
    </reaction>
</comment>
<evidence type="ECO:0000256" key="9">
    <source>
        <dbReference type="RuleBase" id="RU367011"/>
    </source>
</evidence>
<dbReference type="GO" id="GO:0008270">
    <property type="term" value="F:zinc ion binding"/>
    <property type="evidence" value="ECO:0007669"/>
    <property type="project" value="UniProtKB-UniRule"/>
</dbReference>
<keyword evidence="6" id="KW-0325">Glycoprotein</keyword>
<dbReference type="InterPro" id="IPR001148">
    <property type="entry name" value="CA_dom"/>
</dbReference>
<proteinExistence type="inferred from homology"/>
<dbReference type="SMART" id="SM01057">
    <property type="entry name" value="Carb_anhydrase"/>
    <property type="match status" value="1"/>
</dbReference>
<dbReference type="GO" id="GO:0004089">
    <property type="term" value="F:carbonate dehydratase activity"/>
    <property type="evidence" value="ECO:0007669"/>
    <property type="project" value="UniProtKB-UniRule"/>
</dbReference>
<feature type="domain" description="Alpha-carbonic anhydrase" evidence="10">
    <location>
        <begin position="75"/>
        <end position="331"/>
    </location>
</feature>
<dbReference type="Pfam" id="PF00194">
    <property type="entry name" value="Carb_anhydrase"/>
    <property type="match status" value="1"/>
</dbReference>
<dbReference type="STRING" id="35525.A0A164VED2"/>
<evidence type="ECO:0000256" key="6">
    <source>
        <dbReference type="ARBA" id="ARBA00023180"/>
    </source>
</evidence>
<dbReference type="Gene3D" id="3.10.200.10">
    <property type="entry name" value="Alpha carbonic anhydrase"/>
    <property type="match status" value="1"/>
</dbReference>
<dbReference type="AlphaFoldDB" id="A0A164VED2"/>
<dbReference type="EMBL" id="LRGB01001361">
    <property type="protein sequence ID" value="KZS12237.1"/>
    <property type="molecule type" value="Genomic_DNA"/>
</dbReference>
<dbReference type="PANTHER" id="PTHR18952">
    <property type="entry name" value="CARBONIC ANHYDRASE"/>
    <property type="match status" value="1"/>
</dbReference>
<reference evidence="11 12" key="1">
    <citation type="submission" date="2016-03" db="EMBL/GenBank/DDBJ databases">
        <title>EvidentialGene: Evidence-directed Construction of Genes on Genomes.</title>
        <authorList>
            <person name="Gilbert D.G."/>
            <person name="Choi J.-H."/>
            <person name="Mockaitis K."/>
            <person name="Colbourne J."/>
            <person name="Pfrender M."/>
        </authorList>
    </citation>
    <scope>NUCLEOTIDE SEQUENCE [LARGE SCALE GENOMIC DNA]</scope>
    <source>
        <strain evidence="11 12">Xinb3</strain>
        <tissue evidence="11">Complete organism</tissue>
    </source>
</reference>
<dbReference type="EC" id="4.2.1.1" evidence="3 9"/>
<evidence type="ECO:0000256" key="4">
    <source>
        <dbReference type="ARBA" id="ARBA00022723"/>
    </source>
</evidence>
<dbReference type="InterPro" id="IPR018338">
    <property type="entry name" value="Carbonic_anhydrase_a-class_CS"/>
</dbReference>
<evidence type="ECO:0000256" key="5">
    <source>
        <dbReference type="ARBA" id="ARBA00022833"/>
    </source>
</evidence>
<evidence type="ECO:0000313" key="12">
    <source>
        <dbReference type="Proteomes" id="UP000076858"/>
    </source>
</evidence>
<comment type="function">
    <text evidence="1 9">Reversible hydration of carbon dioxide.</text>
</comment>
<evidence type="ECO:0000256" key="1">
    <source>
        <dbReference type="ARBA" id="ARBA00002904"/>
    </source>
</evidence>
<dbReference type="FunFam" id="3.10.200.10:FF:000003">
    <property type="entry name" value="Carbonic anhydrase 12"/>
    <property type="match status" value="1"/>
</dbReference>
<dbReference type="InterPro" id="IPR036398">
    <property type="entry name" value="CA_dom_sf"/>
</dbReference>
<comment type="cofactor">
    <cofactor evidence="9">
        <name>Zn(2+)</name>
        <dbReference type="ChEBI" id="CHEBI:29105"/>
    </cofactor>
</comment>
<sequence length="366" mass="41377">MRAMHAGGSDGQTIYILGVIVVFFRLLPTGNGFPIIGEHETEIPDPGKVENANAPKKVYTSSMFEHWSKATWKAPTWSYQDPAAWATLPSSSCGGDQQSPIDIFPISSVTKAYPKFTFHNYGNFDRMNVLNNGHTVVYSLAADTPIDRIPYITGGGLDDRYEFHSFHLHWGSDSSKGSEHLIRSQSYPAELHLVHYNTKYGTFAEATTHPDGLAVLGIFLKVGLVDNEFFQPLVDQLSQIPVDQQETILDKIVSFQNLLPQKTTSFFRYSGSLTTPNCNEIVTWTVFENPIRVSERQLNKFRSLKDAANEQLVNNYRPAQQLKGRTIYYRRFHGCELKESWPVTSTPLWDVLTWGQCLVNYALSWP</sequence>
<dbReference type="PROSITE" id="PS00162">
    <property type="entry name" value="ALPHA_CA_1"/>
    <property type="match status" value="1"/>
</dbReference>
<keyword evidence="12" id="KW-1185">Reference proteome</keyword>
<keyword evidence="5 9" id="KW-0862">Zinc</keyword>
<dbReference type="PANTHER" id="PTHR18952:SF265">
    <property type="entry name" value="CARBONIC ANHYDRASE"/>
    <property type="match status" value="1"/>
</dbReference>
<dbReference type="GO" id="GO:0005886">
    <property type="term" value="C:plasma membrane"/>
    <property type="evidence" value="ECO:0007669"/>
    <property type="project" value="TreeGrafter"/>
</dbReference>
<keyword evidence="4 9" id="KW-0479">Metal-binding</keyword>
<evidence type="ECO:0000256" key="3">
    <source>
        <dbReference type="ARBA" id="ARBA00012925"/>
    </source>
</evidence>
<keyword evidence="7 9" id="KW-0456">Lyase</keyword>
<accession>A0A164VED2</accession>